<evidence type="ECO:0000313" key="1">
    <source>
        <dbReference type="EMBL" id="KGM98065.1"/>
    </source>
</evidence>
<evidence type="ECO:0000313" key="2">
    <source>
        <dbReference type="Proteomes" id="UP000030014"/>
    </source>
</evidence>
<sequence>MNNCVMVCNKIKTLCNSQYHFFLKKSNVIGVGLGCKIINGCLTNQLCLTVYVTVKRPSNTISPNNFIPKLFCGIPTDVVESGYVSVGTFNCTCSNSPLHQKVRPCNGGFSIGIDGMPDCSLGCLVKDAADRFYILTCNHSVAKNSEHSIGVTPVVQPSPKYGGRVPRDTIATVSKFKKVTLAGDNYIDAAICETNFSMVSSGLYSVGKINGLDHPTIGKKVAKIGSGSELTKGTIKSLATVMKINFLGQEVLFKDQIITDTITKPGDEGSILINRKTNAAIGLIMGQTEKVTVCNNIGTVLQLLNVSIVTN</sequence>
<dbReference type="RefSeq" id="WP_039257196.1">
    <property type="nucleotide sequence ID" value="NZ_JDRY01000057.1"/>
</dbReference>
<dbReference type="Proteomes" id="UP000030014">
    <property type="component" value="Unassembled WGS sequence"/>
</dbReference>
<dbReference type="SUPFAM" id="SSF50494">
    <property type="entry name" value="Trypsin-like serine proteases"/>
    <property type="match status" value="1"/>
</dbReference>
<dbReference type="EMBL" id="JDRY01000057">
    <property type="protein sequence ID" value="KGM98065.1"/>
    <property type="molecule type" value="Genomic_DNA"/>
</dbReference>
<dbReference type="Gene3D" id="2.40.10.10">
    <property type="entry name" value="Trypsin-like serine proteases"/>
    <property type="match status" value="2"/>
</dbReference>
<name>A0A0A0IEN8_CLOBO</name>
<dbReference type="AlphaFoldDB" id="A0A0A0IEN8"/>
<gene>
    <name evidence="1" type="ORF">Z955_11580</name>
</gene>
<reference evidence="1 2" key="1">
    <citation type="submission" date="2014-01" db="EMBL/GenBank/DDBJ databases">
        <title>Plasmidome dynamics in the species complex Clostridium novyi sensu lato converts strains of independent lineages into distinctly different pathogens.</title>
        <authorList>
            <person name="Skarin H."/>
            <person name="Segerman B."/>
        </authorList>
    </citation>
    <scope>NUCLEOTIDE SEQUENCE [LARGE SCALE GENOMIC DNA]</scope>
    <source>
        <strain evidence="1 2">DC5</strain>
    </source>
</reference>
<organism evidence="1 2">
    <name type="scientific">Clostridium botulinum C/D str. DC5</name>
    <dbReference type="NCBI Taxonomy" id="1443128"/>
    <lineage>
        <taxon>Bacteria</taxon>
        <taxon>Bacillati</taxon>
        <taxon>Bacillota</taxon>
        <taxon>Clostridia</taxon>
        <taxon>Eubacteriales</taxon>
        <taxon>Clostridiaceae</taxon>
        <taxon>Clostridium</taxon>
    </lineage>
</organism>
<proteinExistence type="predicted"/>
<protein>
    <recommendedName>
        <fullName evidence="3">Peptidase S1 domain-containing protein</fullName>
    </recommendedName>
</protein>
<comment type="caution">
    <text evidence="1">The sequence shown here is derived from an EMBL/GenBank/DDBJ whole genome shotgun (WGS) entry which is preliminary data.</text>
</comment>
<dbReference type="InterPro" id="IPR043504">
    <property type="entry name" value="Peptidase_S1_PA_chymotrypsin"/>
</dbReference>
<dbReference type="InterPro" id="IPR009003">
    <property type="entry name" value="Peptidase_S1_PA"/>
</dbReference>
<accession>A0A0A0IEN8</accession>
<evidence type="ECO:0008006" key="3">
    <source>
        <dbReference type="Google" id="ProtNLM"/>
    </source>
</evidence>